<evidence type="ECO:0000313" key="3">
    <source>
        <dbReference type="EMBL" id="GCE94270.1"/>
    </source>
</evidence>
<feature type="region of interest" description="Disordered" evidence="2">
    <location>
        <begin position="86"/>
        <end position="127"/>
    </location>
</feature>
<evidence type="ECO:0000256" key="2">
    <source>
        <dbReference type="SAM" id="MobiDB-lite"/>
    </source>
</evidence>
<keyword evidence="1" id="KW-0175">Coiled coil</keyword>
<dbReference type="Proteomes" id="UP000326169">
    <property type="component" value="Unassembled WGS sequence"/>
</dbReference>
<dbReference type="EMBL" id="BIMW01000092">
    <property type="protein sequence ID" value="GCE94270.1"/>
    <property type="molecule type" value="Genomic_DNA"/>
</dbReference>
<protein>
    <submittedName>
        <fullName evidence="3">Gas vesicle protein GvpV</fullName>
    </submittedName>
</protein>
<comment type="caution">
    <text evidence="3">The sequence shown here is derived from an EMBL/GenBank/DDBJ whole genome shotgun (WGS) entry which is preliminary data.</text>
</comment>
<evidence type="ECO:0000256" key="1">
    <source>
        <dbReference type="SAM" id="Coils"/>
    </source>
</evidence>
<proteinExistence type="predicted"/>
<evidence type="ECO:0000313" key="4">
    <source>
        <dbReference type="Proteomes" id="UP000326169"/>
    </source>
</evidence>
<keyword evidence="4" id="KW-1185">Reference proteome</keyword>
<accession>A0A5M3T8K4</accession>
<gene>
    <name evidence="3" type="primary">gvpV</name>
    <name evidence="3" type="ORF">NIES46_23240</name>
</gene>
<dbReference type="GeneID" id="301683169"/>
<dbReference type="RefSeq" id="WP_234933422.1">
    <property type="nucleotide sequence ID" value="NZ_BIMW01000092.1"/>
</dbReference>
<reference evidence="3 4" key="1">
    <citation type="journal article" date="2019" name="J Genomics">
        <title>The Draft Genome of a Hydrogen-producing Cyanobacterium, Arthrospira platensis NIES-46.</title>
        <authorList>
            <person name="Suzuki S."/>
            <person name="Yamaguchi H."/>
            <person name="Kawachi M."/>
        </authorList>
    </citation>
    <scope>NUCLEOTIDE SEQUENCE [LARGE SCALE GENOMIC DNA]</scope>
    <source>
        <strain evidence="3 4">NIES-46</strain>
    </source>
</reference>
<feature type="coiled-coil region" evidence="1">
    <location>
        <begin position="51"/>
        <end position="85"/>
    </location>
</feature>
<name>A0A5M3T8K4_LIMPL</name>
<organism evidence="3 4">
    <name type="scientific">Limnospira platensis NIES-46</name>
    <dbReference type="NCBI Taxonomy" id="1236695"/>
    <lineage>
        <taxon>Bacteria</taxon>
        <taxon>Bacillati</taxon>
        <taxon>Cyanobacteriota</taxon>
        <taxon>Cyanophyceae</taxon>
        <taxon>Oscillatoriophycideae</taxon>
        <taxon>Oscillatoriales</taxon>
        <taxon>Sirenicapillariaceae</taxon>
        <taxon>Limnospira</taxon>
    </lineage>
</organism>
<sequence>MTSRPTLPVTQNFRPMRYKYHRQIQPKLSAIPRQKSQANLYRNSYLLAVEKKRLTEELEVLQSRSHIIEQRLALIEDQLGELEKDVTQLSVPPSPKPQNNLPVNNPEPPPQSNPTNSSHINTFMVDY</sequence>